<dbReference type="InterPro" id="IPR050471">
    <property type="entry name" value="AB_hydrolase"/>
</dbReference>
<sequence length="265" mass="29019">MPHIDLPDGDRLHYDVDGSGPPLLLVSGLGGIADFWAPHVGTLARRFTVVTHDHRGTGRSSLPHFDYSVEQMAGDVLALMDGLGIERADLVGHSTGGAIGQVIAIERPERLNRLVISASWPGFDAYFDMLFDMRSKVLRTLGAEDYLRQSALFMKTPDWLSSHPEEAQAPAPDFVRLMVPDPECTLRRIAAIRAFDRRSDLHRIATPTLVGGAELDMITPVHLSRELASLIPGAELDIVPGAGHFYPLTHGQAFLDQIDRFLATG</sequence>
<protein>
    <submittedName>
        <fullName evidence="2">Alpha/beta fold hydrolase</fullName>
    </submittedName>
</protein>
<dbReference type="EMBL" id="CP058214">
    <property type="protein sequence ID" value="QPC44431.1"/>
    <property type="molecule type" value="Genomic_DNA"/>
</dbReference>
<accession>A0A7S8HD91</accession>
<keyword evidence="2" id="KW-0378">Hydrolase</keyword>
<dbReference type="Pfam" id="PF00561">
    <property type="entry name" value="Abhydrolase_1"/>
    <property type="match status" value="1"/>
</dbReference>
<gene>
    <name evidence="2" type="ORF">HW532_18035</name>
</gene>
<dbReference type="KEGG" id="kmn:HW532_18035"/>
<feature type="domain" description="AB hydrolase-1" evidence="1">
    <location>
        <begin position="21"/>
        <end position="248"/>
    </location>
</feature>
<dbReference type="PANTHER" id="PTHR43433">
    <property type="entry name" value="HYDROLASE, ALPHA/BETA FOLD FAMILY PROTEIN"/>
    <property type="match status" value="1"/>
</dbReference>
<proteinExistence type="predicted"/>
<organism evidence="2 3">
    <name type="scientific">Kaustia mangrovi</name>
    <dbReference type="NCBI Taxonomy" id="2593653"/>
    <lineage>
        <taxon>Bacteria</taxon>
        <taxon>Pseudomonadati</taxon>
        <taxon>Pseudomonadota</taxon>
        <taxon>Alphaproteobacteria</taxon>
        <taxon>Hyphomicrobiales</taxon>
        <taxon>Parvibaculaceae</taxon>
        <taxon>Kaustia</taxon>
    </lineage>
</organism>
<reference evidence="2 3" key="1">
    <citation type="submission" date="2020-06" db="EMBL/GenBank/DDBJ databases">
        <title>Genome sequence of 2 isolates from Red Sea Mangroves.</title>
        <authorList>
            <person name="Sefrji F."/>
            <person name="Michoud G."/>
            <person name="Merlino G."/>
            <person name="Daffonchio D."/>
        </authorList>
    </citation>
    <scope>NUCLEOTIDE SEQUENCE [LARGE SCALE GENOMIC DNA]</scope>
    <source>
        <strain evidence="2 3">R1DC25</strain>
    </source>
</reference>
<dbReference type="GO" id="GO:0016787">
    <property type="term" value="F:hydrolase activity"/>
    <property type="evidence" value="ECO:0007669"/>
    <property type="project" value="UniProtKB-KW"/>
</dbReference>
<dbReference type="PRINTS" id="PR00111">
    <property type="entry name" value="ABHYDROLASE"/>
</dbReference>
<dbReference type="Proteomes" id="UP000593594">
    <property type="component" value="Chromosome"/>
</dbReference>
<evidence type="ECO:0000259" key="1">
    <source>
        <dbReference type="Pfam" id="PF00561"/>
    </source>
</evidence>
<evidence type="ECO:0000313" key="3">
    <source>
        <dbReference type="Proteomes" id="UP000593594"/>
    </source>
</evidence>
<dbReference type="InterPro" id="IPR000073">
    <property type="entry name" value="AB_hydrolase_1"/>
</dbReference>
<name>A0A7S8HD91_9HYPH</name>
<dbReference type="SUPFAM" id="SSF53474">
    <property type="entry name" value="alpha/beta-Hydrolases"/>
    <property type="match status" value="1"/>
</dbReference>
<dbReference type="Gene3D" id="3.40.50.1820">
    <property type="entry name" value="alpha/beta hydrolase"/>
    <property type="match status" value="1"/>
</dbReference>
<dbReference type="InterPro" id="IPR029058">
    <property type="entry name" value="AB_hydrolase_fold"/>
</dbReference>
<dbReference type="AlphaFoldDB" id="A0A7S8HD91"/>
<evidence type="ECO:0000313" key="2">
    <source>
        <dbReference type="EMBL" id="QPC44431.1"/>
    </source>
</evidence>
<keyword evidence="3" id="KW-1185">Reference proteome</keyword>
<dbReference type="PANTHER" id="PTHR43433:SF5">
    <property type="entry name" value="AB HYDROLASE-1 DOMAIN-CONTAINING PROTEIN"/>
    <property type="match status" value="1"/>
</dbReference>
<dbReference type="RefSeq" id="WP_213161800.1">
    <property type="nucleotide sequence ID" value="NZ_CP058214.1"/>
</dbReference>